<evidence type="ECO:0000256" key="1">
    <source>
        <dbReference type="SAM" id="MobiDB-lite"/>
    </source>
</evidence>
<evidence type="ECO:0000313" key="3">
    <source>
        <dbReference type="Proteomes" id="UP000296822"/>
    </source>
</evidence>
<dbReference type="AlphaFoldDB" id="A0A4D6HT79"/>
<feature type="region of interest" description="Disordered" evidence="1">
    <location>
        <begin position="1"/>
        <end position="37"/>
    </location>
</feature>
<geneLocation type="plasmid" evidence="2">
    <name>unnamed2</name>
</geneLocation>
<keyword evidence="2" id="KW-0614">Plasmid</keyword>
<feature type="compositionally biased region" description="Low complexity" evidence="1">
    <location>
        <begin position="13"/>
        <end position="24"/>
    </location>
</feature>
<dbReference type="EMBL" id="CP031307">
    <property type="protein sequence ID" value="QCC56761.1"/>
    <property type="molecule type" value="Genomic_DNA"/>
</dbReference>
<proteinExistence type="predicted"/>
<evidence type="ECO:0000313" key="2">
    <source>
        <dbReference type="EMBL" id="QCC56761.1"/>
    </source>
</evidence>
<organism evidence="2 3">
    <name type="scientific">Natronorubrum bangense</name>
    <dbReference type="NCBI Taxonomy" id="61858"/>
    <lineage>
        <taxon>Archaea</taxon>
        <taxon>Methanobacteriati</taxon>
        <taxon>Methanobacteriota</taxon>
        <taxon>Stenosarchaea group</taxon>
        <taxon>Halobacteria</taxon>
        <taxon>Halobacteriales</taxon>
        <taxon>Natrialbaceae</taxon>
        <taxon>Natronorubrum</taxon>
    </lineage>
</organism>
<dbReference type="Proteomes" id="UP000296822">
    <property type="component" value="Plasmid unnamed2"/>
</dbReference>
<accession>A0A4D6HT79</accession>
<dbReference type="KEGG" id="nbg:DV706_19670"/>
<sequence>MTDKAKRGPIEPRSTSVRNRSTRSSNHKKQLWSGRETDRHTISSFEHTKFVRIHCSVVPTLEGAIH</sequence>
<reference evidence="2 3" key="1">
    <citation type="journal article" date="2019" name="Nat. Commun.">
        <title>A new type of DNA phosphorothioation-based antiviral system in archaea.</title>
        <authorList>
            <person name="Xiong L."/>
            <person name="Liu S."/>
            <person name="Chen S."/>
            <person name="Xiao Y."/>
            <person name="Zhu B."/>
            <person name="Gao Y."/>
            <person name="Zhang Y."/>
            <person name="Chen B."/>
            <person name="Luo J."/>
            <person name="Deng Z."/>
            <person name="Chen X."/>
            <person name="Wang L."/>
            <person name="Chen S."/>
        </authorList>
    </citation>
    <scope>NUCLEOTIDE SEQUENCE [LARGE SCALE GENOMIC DNA]</scope>
    <source>
        <strain evidence="2 3">JCM 10635</strain>
        <plasmid evidence="2 3">unnamed2</plasmid>
    </source>
</reference>
<name>A0A4D6HT79_9EURY</name>
<feature type="compositionally biased region" description="Basic and acidic residues" evidence="1">
    <location>
        <begin position="1"/>
        <end position="10"/>
    </location>
</feature>
<protein>
    <submittedName>
        <fullName evidence="2">Uncharacterized protein</fullName>
    </submittedName>
</protein>
<gene>
    <name evidence="2" type="ORF">DV706_19670</name>
</gene>